<protein>
    <recommendedName>
        <fullName evidence="2">Helicase-associated domain-containing protein</fullName>
    </recommendedName>
</protein>
<evidence type="ECO:0000256" key="1">
    <source>
        <dbReference type="SAM" id="MobiDB-lite"/>
    </source>
</evidence>
<evidence type="ECO:0000259" key="2">
    <source>
        <dbReference type="Pfam" id="PF03457"/>
    </source>
</evidence>
<evidence type="ECO:0000313" key="3">
    <source>
        <dbReference type="EMBL" id="CAG9278589.1"/>
    </source>
</evidence>
<proteinExistence type="predicted"/>
<name>A0A8J9SFI0_PHATR</name>
<accession>A0A8J9SFI0</accession>
<dbReference type="EMBL" id="OU594951">
    <property type="protein sequence ID" value="CAG9278589.1"/>
    <property type="molecule type" value="Genomic_DNA"/>
</dbReference>
<dbReference type="Proteomes" id="UP000836788">
    <property type="component" value="Chromosome 10"/>
</dbReference>
<reference evidence="3" key="1">
    <citation type="submission" date="2022-02" db="EMBL/GenBank/DDBJ databases">
        <authorList>
            <person name="Giguere J D."/>
        </authorList>
    </citation>
    <scope>NUCLEOTIDE SEQUENCE</scope>
    <source>
        <strain evidence="3">CCAP 1055/1</strain>
    </source>
</reference>
<feature type="region of interest" description="Disordered" evidence="1">
    <location>
        <begin position="90"/>
        <end position="114"/>
    </location>
</feature>
<dbReference type="Gene3D" id="6.10.140.530">
    <property type="match status" value="2"/>
</dbReference>
<dbReference type="Pfam" id="PF03457">
    <property type="entry name" value="HA"/>
    <property type="match status" value="2"/>
</dbReference>
<sequence length="350" mass="40630">MTSSSQDPIMQPLPWERARRSSSVANTSLRRNSLLSASLFEYFASSKNFEIEAEDQLDPFAPLSIYEGISMTKQLSHSQRNTGEEINADYELTDRSESSVPSVSASSFSSQGSPRRPLMFYRHLQQEQAPSRRANSCYFSATNSDLASAIPLGSIDDLPFVDSEEEDQISQSHRFKPFHEEKWELRYKELLRFHSEFGHSAVPHTYHRNPQLARWVKRQRRQYKLRRDDRTSTMTSERLELLDTIGFVWDSHEINWTEKLRSLGLYREKYGHCNVPSNSSDKKLATWVKCQRRQYKLYWDGKPSAMSPERILQLEKVGFEWEIRTAASRPMQTISASKKLSLLSFHGLET</sequence>
<dbReference type="PANTHER" id="PTHR33418:SF1">
    <property type="entry name" value="HELICASE-ASSOCIATED DOMAIN-CONTAINING PROTEIN"/>
    <property type="match status" value="1"/>
</dbReference>
<dbReference type="PANTHER" id="PTHR33418">
    <property type="entry name" value="HELICASE-ASSOCIATED"/>
    <property type="match status" value="1"/>
</dbReference>
<feature type="domain" description="Helicase-associated" evidence="2">
    <location>
        <begin position="253"/>
        <end position="319"/>
    </location>
</feature>
<dbReference type="InterPro" id="IPR005114">
    <property type="entry name" value="Helicase_assoc"/>
</dbReference>
<feature type="compositionally biased region" description="Low complexity" evidence="1">
    <location>
        <begin position="98"/>
        <end position="113"/>
    </location>
</feature>
<dbReference type="AlphaFoldDB" id="A0A8J9SFI0"/>
<gene>
    <name evidence="3" type="ORF">PTTT1_LOCUS7404</name>
</gene>
<organism evidence="3">
    <name type="scientific">Phaeodactylum tricornutum</name>
    <name type="common">Diatom</name>
    <dbReference type="NCBI Taxonomy" id="2850"/>
    <lineage>
        <taxon>Eukaryota</taxon>
        <taxon>Sar</taxon>
        <taxon>Stramenopiles</taxon>
        <taxon>Ochrophyta</taxon>
        <taxon>Bacillariophyta</taxon>
        <taxon>Bacillariophyceae</taxon>
        <taxon>Bacillariophycidae</taxon>
        <taxon>Naviculales</taxon>
        <taxon>Phaeodactylaceae</taxon>
        <taxon>Phaeodactylum</taxon>
    </lineage>
</organism>
<feature type="domain" description="Helicase-associated" evidence="2">
    <location>
        <begin position="179"/>
        <end position="247"/>
    </location>
</feature>